<keyword evidence="3" id="KW-0503">Monooxygenase</keyword>
<dbReference type="GO" id="GO:0004497">
    <property type="term" value="F:monooxygenase activity"/>
    <property type="evidence" value="ECO:0007669"/>
    <property type="project" value="UniProtKB-KW"/>
</dbReference>
<keyword evidence="1" id="KW-0349">Heme</keyword>
<dbReference type="GO" id="GO:0005506">
    <property type="term" value="F:iron ion binding"/>
    <property type="evidence" value="ECO:0007669"/>
    <property type="project" value="InterPro"/>
</dbReference>
<protein>
    <submittedName>
        <fullName evidence="3">Cytochrome P450 monooxygenase apf7</fullName>
    </submittedName>
</protein>
<accession>A0A8T9C2M6</accession>
<dbReference type="Proteomes" id="UP000469558">
    <property type="component" value="Unassembled WGS sequence"/>
</dbReference>
<dbReference type="InterPro" id="IPR050121">
    <property type="entry name" value="Cytochrome_P450_monoxygenase"/>
</dbReference>
<dbReference type="Gene3D" id="1.10.630.10">
    <property type="entry name" value="Cytochrome P450"/>
    <property type="match status" value="1"/>
</dbReference>
<dbReference type="AlphaFoldDB" id="A0A8T9C2M6"/>
<name>A0A8T9C2M6_9HELO</name>
<dbReference type="InterPro" id="IPR002401">
    <property type="entry name" value="Cyt_P450_E_grp-I"/>
</dbReference>
<sequence>MLTIAAYVFCAACFIGPLTLFVLIYRLNSHPLRSFPGPWAARFTDGYAGVPAIQKRLHLITYRDHLRYGPVVRQAPNRLVFNTVTALHDIYLHSRTTKSENYLKSLLSTNKPSMFNALDRAQHRQKRRAVGQLLTERSMRIFGPTMELQIDIFLRQLLQASQQSKFANMTTRCQRLATDIVGHLAFGYPLNTQTAETNAVIPAGMKRTSYRISVYLAWPAITFVDPVVQWFGRREISKFYAALKKMVEFRMGMPKDAAHDLYAVASGDMTPNGEKGLQGTDLWSEASFFVIAGGTTVTTLMSAVFFYVSRHPDVYERLASEIRTTFSSSISITGGPELNSCKYLRAVIDETLRVAPPTTATPWRTEDIYSSSLPSSDEPFIIDGHIIPRGTAVGVSLYSLHHNLVYFPEPFEFRPERWLGPENDEVINMRRAFAPFALGDRGCAGKAMAYLETSLTVAKTLWYFDFETAPGELGKVGGGTPGTKDGREKVDEYQLYDTFTADHDGPNLVFRPRANFWRKLEEGSA</sequence>
<keyword evidence="3" id="KW-0560">Oxidoreductase</keyword>
<feature type="binding site" description="axial binding residue" evidence="1">
    <location>
        <position position="443"/>
    </location>
    <ligand>
        <name>heme</name>
        <dbReference type="ChEBI" id="CHEBI:30413"/>
    </ligand>
    <ligandPart>
        <name>Fe</name>
        <dbReference type="ChEBI" id="CHEBI:18248"/>
    </ligandPart>
</feature>
<dbReference type="EMBL" id="QGMK01001005">
    <property type="protein sequence ID" value="TVY75605.1"/>
    <property type="molecule type" value="Genomic_DNA"/>
</dbReference>
<dbReference type="PRINTS" id="PR00463">
    <property type="entry name" value="EP450I"/>
</dbReference>
<organism evidence="3 4">
    <name type="scientific">Lachnellula suecica</name>
    <dbReference type="NCBI Taxonomy" id="602035"/>
    <lineage>
        <taxon>Eukaryota</taxon>
        <taxon>Fungi</taxon>
        <taxon>Dikarya</taxon>
        <taxon>Ascomycota</taxon>
        <taxon>Pezizomycotina</taxon>
        <taxon>Leotiomycetes</taxon>
        <taxon>Helotiales</taxon>
        <taxon>Lachnaceae</taxon>
        <taxon>Lachnellula</taxon>
    </lineage>
</organism>
<gene>
    <name evidence="3" type="primary">apf7_8</name>
    <name evidence="3" type="ORF">LSUE1_G006294</name>
</gene>
<dbReference type="InterPro" id="IPR001128">
    <property type="entry name" value="Cyt_P450"/>
</dbReference>
<comment type="cofactor">
    <cofactor evidence="1">
        <name>heme</name>
        <dbReference type="ChEBI" id="CHEBI:30413"/>
    </cofactor>
</comment>
<keyword evidence="2" id="KW-0812">Transmembrane</keyword>
<evidence type="ECO:0000313" key="4">
    <source>
        <dbReference type="Proteomes" id="UP000469558"/>
    </source>
</evidence>
<evidence type="ECO:0000256" key="2">
    <source>
        <dbReference type="SAM" id="Phobius"/>
    </source>
</evidence>
<dbReference type="GO" id="GO:0020037">
    <property type="term" value="F:heme binding"/>
    <property type="evidence" value="ECO:0007669"/>
    <property type="project" value="InterPro"/>
</dbReference>
<dbReference type="Pfam" id="PF00067">
    <property type="entry name" value="p450"/>
    <property type="match status" value="1"/>
</dbReference>
<feature type="transmembrane region" description="Helical" evidence="2">
    <location>
        <begin position="286"/>
        <end position="308"/>
    </location>
</feature>
<keyword evidence="2" id="KW-1133">Transmembrane helix</keyword>
<evidence type="ECO:0000256" key="1">
    <source>
        <dbReference type="PIRSR" id="PIRSR602401-1"/>
    </source>
</evidence>
<dbReference type="GO" id="GO:0016705">
    <property type="term" value="F:oxidoreductase activity, acting on paired donors, with incorporation or reduction of molecular oxygen"/>
    <property type="evidence" value="ECO:0007669"/>
    <property type="project" value="InterPro"/>
</dbReference>
<dbReference type="SUPFAM" id="SSF48264">
    <property type="entry name" value="Cytochrome P450"/>
    <property type="match status" value="1"/>
</dbReference>
<dbReference type="PRINTS" id="PR00385">
    <property type="entry name" value="P450"/>
</dbReference>
<comment type="caution">
    <text evidence="3">The sequence shown here is derived from an EMBL/GenBank/DDBJ whole genome shotgun (WGS) entry which is preliminary data.</text>
</comment>
<dbReference type="OrthoDB" id="1470350at2759"/>
<keyword evidence="2" id="KW-0472">Membrane</keyword>
<dbReference type="InterPro" id="IPR036396">
    <property type="entry name" value="Cyt_P450_sf"/>
</dbReference>
<dbReference type="PANTHER" id="PTHR24305">
    <property type="entry name" value="CYTOCHROME P450"/>
    <property type="match status" value="1"/>
</dbReference>
<feature type="transmembrane region" description="Helical" evidence="2">
    <location>
        <begin position="6"/>
        <end position="25"/>
    </location>
</feature>
<proteinExistence type="predicted"/>
<keyword evidence="1" id="KW-0408">Iron</keyword>
<evidence type="ECO:0000313" key="3">
    <source>
        <dbReference type="EMBL" id="TVY75605.1"/>
    </source>
</evidence>
<feature type="transmembrane region" description="Helical" evidence="2">
    <location>
        <begin position="212"/>
        <end position="231"/>
    </location>
</feature>
<keyword evidence="4" id="KW-1185">Reference proteome</keyword>
<keyword evidence="1" id="KW-0479">Metal-binding</keyword>
<reference evidence="3 4" key="1">
    <citation type="submission" date="2018-05" db="EMBL/GenBank/DDBJ databases">
        <title>Genome sequencing and assembly of the regulated plant pathogen Lachnellula willkommii and related sister species for the development of diagnostic species identification markers.</title>
        <authorList>
            <person name="Giroux E."/>
            <person name="Bilodeau G."/>
        </authorList>
    </citation>
    <scope>NUCLEOTIDE SEQUENCE [LARGE SCALE GENOMIC DNA]</scope>
    <source>
        <strain evidence="3 4">CBS 268.59</strain>
    </source>
</reference>
<dbReference type="PANTHER" id="PTHR24305:SF226">
    <property type="entry name" value="CYTOCHROME P450 MONOOXYGENASE"/>
    <property type="match status" value="1"/>
</dbReference>